<dbReference type="PRINTS" id="PR00080">
    <property type="entry name" value="SDRFAMILY"/>
</dbReference>
<evidence type="ECO:0000256" key="6">
    <source>
        <dbReference type="RuleBase" id="RU000363"/>
    </source>
</evidence>
<keyword evidence="3" id="KW-0521">NADP</keyword>
<reference evidence="9" key="1">
    <citation type="submission" date="2013-01" db="EMBL/GenBank/DDBJ databases">
        <title>Draft Genome Sequence of a Mulberry Tree, Morus notabilis C.K. Schneid.</title>
        <authorList>
            <person name="He N."/>
            <person name="Zhao S."/>
        </authorList>
    </citation>
    <scope>NUCLEOTIDE SEQUENCE</scope>
</reference>
<keyword evidence="4" id="KW-0735">Signal-anchor</keyword>
<evidence type="ECO:0000256" key="1">
    <source>
        <dbReference type="ARBA" id="ARBA00004606"/>
    </source>
</evidence>
<dbReference type="Gene3D" id="3.40.50.720">
    <property type="entry name" value="NAD(P)-binding Rossmann-like Domain"/>
    <property type="match status" value="1"/>
</dbReference>
<keyword evidence="9" id="KW-1185">Reference proteome</keyword>
<dbReference type="SUPFAM" id="SSF51735">
    <property type="entry name" value="NAD(P)-binding Rossmann-fold domains"/>
    <property type="match status" value="1"/>
</dbReference>
<comment type="subcellular location">
    <subcellularLocation>
        <location evidence="1">Membrane</location>
        <topology evidence="1">Single-pass type II membrane protein</topology>
    </subcellularLocation>
</comment>
<dbReference type="AlphaFoldDB" id="W9QJ57"/>
<dbReference type="PROSITE" id="PS00061">
    <property type="entry name" value="ADH_SHORT"/>
    <property type="match status" value="1"/>
</dbReference>
<dbReference type="GO" id="GO:0016020">
    <property type="term" value="C:membrane"/>
    <property type="evidence" value="ECO:0007669"/>
    <property type="project" value="UniProtKB-SubCell"/>
</dbReference>
<keyword evidence="7" id="KW-0472">Membrane</keyword>
<evidence type="ECO:0000313" key="9">
    <source>
        <dbReference type="Proteomes" id="UP000030645"/>
    </source>
</evidence>
<dbReference type="GO" id="GO:0016491">
    <property type="term" value="F:oxidoreductase activity"/>
    <property type="evidence" value="ECO:0007669"/>
    <property type="project" value="UniProtKB-KW"/>
</dbReference>
<evidence type="ECO:0000256" key="3">
    <source>
        <dbReference type="ARBA" id="ARBA00022857"/>
    </source>
</evidence>
<name>W9QJ57_9ROSA</name>
<dbReference type="InterPro" id="IPR002347">
    <property type="entry name" value="SDR_fam"/>
</dbReference>
<proteinExistence type="inferred from homology"/>
<dbReference type="Proteomes" id="UP000030645">
    <property type="component" value="Unassembled WGS sequence"/>
</dbReference>
<dbReference type="GO" id="GO:0005829">
    <property type="term" value="C:cytosol"/>
    <property type="evidence" value="ECO:0007669"/>
    <property type="project" value="TreeGrafter"/>
</dbReference>
<evidence type="ECO:0000256" key="7">
    <source>
        <dbReference type="SAM" id="Phobius"/>
    </source>
</evidence>
<protein>
    <submittedName>
        <fullName evidence="8">Hydroxysteroid 11-beta-dehydrogenase 1-like protein</fullName>
    </submittedName>
</protein>
<keyword evidence="7" id="KW-0812">Transmembrane</keyword>
<dbReference type="PANTHER" id="PTHR43391">
    <property type="entry name" value="RETINOL DEHYDROGENASE-RELATED"/>
    <property type="match status" value="1"/>
</dbReference>
<gene>
    <name evidence="8" type="ORF">L484_010138</name>
</gene>
<sequence>MDFINSVTNIIIPSISLTLMLFFLPPYLFFKYLFCTVRPIFKDDMLGKVVLITGASSGIGERMAYEYARKGARLALVARRENRLQSVASIATLLGCKDVITIRADVSKVEDCERFVYETINYYGRLDHLVNNAGVAPVCMFEESPDIKKFTQAMDINFWGSVYATYFAIPYLKRTRGRIVVISSAASWLPVPRLGIYGASKAAVTSFYETLRVEIGRDVRITIVTPGLTESEMTLGKFLTGRGTLELGQELRDFELGSPNAYLIDGQVVMSMTPVMSVKETAKAIVEGACQGAYYLTVPAWIKPTFLWHVFFPEVLEWCNRLLLMPGMGSTDRETASKKIVEALATVRHYLRPGTVDFPELSNEH</sequence>
<evidence type="ECO:0000256" key="2">
    <source>
        <dbReference type="ARBA" id="ARBA00006484"/>
    </source>
</evidence>
<organism evidence="8 9">
    <name type="scientific">Morus notabilis</name>
    <dbReference type="NCBI Taxonomy" id="981085"/>
    <lineage>
        <taxon>Eukaryota</taxon>
        <taxon>Viridiplantae</taxon>
        <taxon>Streptophyta</taxon>
        <taxon>Embryophyta</taxon>
        <taxon>Tracheophyta</taxon>
        <taxon>Spermatophyta</taxon>
        <taxon>Magnoliopsida</taxon>
        <taxon>eudicotyledons</taxon>
        <taxon>Gunneridae</taxon>
        <taxon>Pentapetalae</taxon>
        <taxon>rosids</taxon>
        <taxon>fabids</taxon>
        <taxon>Rosales</taxon>
        <taxon>Moraceae</taxon>
        <taxon>Moreae</taxon>
        <taxon>Morus</taxon>
    </lineage>
</organism>
<dbReference type="STRING" id="981085.W9QJ57"/>
<dbReference type="InterPro" id="IPR036291">
    <property type="entry name" value="NAD(P)-bd_dom_sf"/>
</dbReference>
<comment type="similarity">
    <text evidence="2 6">Belongs to the short-chain dehydrogenases/reductases (SDR) family.</text>
</comment>
<evidence type="ECO:0000256" key="5">
    <source>
        <dbReference type="ARBA" id="ARBA00023002"/>
    </source>
</evidence>
<accession>W9QJ57</accession>
<dbReference type="PRINTS" id="PR00081">
    <property type="entry name" value="GDHRDH"/>
</dbReference>
<dbReference type="eggNOG" id="KOG1205">
    <property type="taxonomic scope" value="Eukaryota"/>
</dbReference>
<dbReference type="Pfam" id="PF00106">
    <property type="entry name" value="adh_short"/>
    <property type="match status" value="1"/>
</dbReference>
<dbReference type="EMBL" id="KE343360">
    <property type="protein sequence ID" value="EXB25270.1"/>
    <property type="molecule type" value="Genomic_DNA"/>
</dbReference>
<dbReference type="InterPro" id="IPR020904">
    <property type="entry name" value="Sc_DH/Rdtase_CS"/>
</dbReference>
<feature type="transmembrane region" description="Helical" evidence="7">
    <location>
        <begin position="7"/>
        <end position="30"/>
    </location>
</feature>
<evidence type="ECO:0000256" key="4">
    <source>
        <dbReference type="ARBA" id="ARBA00022968"/>
    </source>
</evidence>
<evidence type="ECO:0000313" key="8">
    <source>
        <dbReference type="EMBL" id="EXB25270.1"/>
    </source>
</evidence>
<keyword evidence="7" id="KW-1133">Transmembrane helix</keyword>
<dbReference type="PANTHER" id="PTHR43391:SF76">
    <property type="entry name" value="11-BETA-HYDROXYSTEROID DEHYDROGENASE-LIKE 2-RELATED"/>
    <property type="match status" value="1"/>
</dbReference>
<keyword evidence="5" id="KW-0560">Oxidoreductase</keyword>